<feature type="region of interest" description="Disordered" evidence="1">
    <location>
        <begin position="34"/>
        <end position="71"/>
    </location>
</feature>
<dbReference type="RefSeq" id="XP_009521519.1">
    <property type="nucleotide sequence ID" value="XM_009523224.1"/>
</dbReference>
<dbReference type="AlphaFoldDB" id="G4YY63"/>
<gene>
    <name evidence="2" type="ORF">PHYSODRAFT_484616</name>
</gene>
<dbReference type="GeneID" id="20655778"/>
<dbReference type="EMBL" id="JH159152">
    <property type="protein sequence ID" value="EGZ26231.1"/>
    <property type="molecule type" value="Genomic_DNA"/>
</dbReference>
<sequence>FQIQHGEKYIQLKNYTDQLEAELRETKSKMQALTTSNDELRECKTLKAQPSARQFPSPTRSTMGMPQQDGGTLVTQASQFSRPSMRPIARPYAVDGSSSSMRNPMGNMGRPETPRTIQRPNVGMFDRRVISPDSATGRSKNPDRATENTAASFSAYWLPLEKKVPAKIVIPAPVQRNVPFDSDAILEAVVSDGLGSRSSHDTLTNLSLELADYEDLFNDSTSSPTDGGISALSPTDDKRQSRRKSADTLGFESDTESSGASIVLAPLKAPPQVSQEMSRTQRMRSAPRVAQRYQLRHPDQLIAEATERRRLTDEVLMPI</sequence>
<reference evidence="2 3" key="1">
    <citation type="journal article" date="2006" name="Science">
        <title>Phytophthora genome sequences uncover evolutionary origins and mechanisms of pathogenesis.</title>
        <authorList>
            <person name="Tyler B.M."/>
            <person name="Tripathy S."/>
            <person name="Zhang X."/>
            <person name="Dehal P."/>
            <person name="Jiang R.H."/>
            <person name="Aerts A."/>
            <person name="Arredondo F.D."/>
            <person name="Baxter L."/>
            <person name="Bensasson D."/>
            <person name="Beynon J.L."/>
            <person name="Chapman J."/>
            <person name="Damasceno C.M."/>
            <person name="Dorrance A.E."/>
            <person name="Dou D."/>
            <person name="Dickerman A.W."/>
            <person name="Dubchak I.L."/>
            <person name="Garbelotto M."/>
            <person name="Gijzen M."/>
            <person name="Gordon S.G."/>
            <person name="Govers F."/>
            <person name="Grunwald N.J."/>
            <person name="Huang W."/>
            <person name="Ivors K.L."/>
            <person name="Jones R.W."/>
            <person name="Kamoun S."/>
            <person name="Krampis K."/>
            <person name="Lamour K.H."/>
            <person name="Lee M.K."/>
            <person name="McDonald W.H."/>
            <person name="Medina M."/>
            <person name="Meijer H.J."/>
            <person name="Nordberg E.K."/>
            <person name="Maclean D.J."/>
            <person name="Ospina-Giraldo M.D."/>
            <person name="Morris P.F."/>
            <person name="Phuntumart V."/>
            <person name="Putnam N.H."/>
            <person name="Rash S."/>
            <person name="Rose J.K."/>
            <person name="Sakihama Y."/>
            <person name="Salamov A.A."/>
            <person name="Savidor A."/>
            <person name="Scheuring C.F."/>
            <person name="Smith B.M."/>
            <person name="Sobral B.W."/>
            <person name="Terry A."/>
            <person name="Torto-Alalibo T.A."/>
            <person name="Win J."/>
            <person name="Xu Z."/>
            <person name="Zhang H."/>
            <person name="Grigoriev I.V."/>
            <person name="Rokhsar D.S."/>
            <person name="Boore J.L."/>
        </authorList>
    </citation>
    <scope>NUCLEOTIDE SEQUENCE [LARGE SCALE GENOMIC DNA]</scope>
    <source>
        <strain evidence="2 3">P6497</strain>
    </source>
</reference>
<evidence type="ECO:0000313" key="3">
    <source>
        <dbReference type="Proteomes" id="UP000002640"/>
    </source>
</evidence>
<keyword evidence="3" id="KW-1185">Reference proteome</keyword>
<proteinExistence type="predicted"/>
<feature type="region of interest" description="Disordered" evidence="1">
    <location>
        <begin position="92"/>
        <end position="118"/>
    </location>
</feature>
<dbReference type="SMR" id="G4YY63"/>
<evidence type="ECO:0000313" key="2">
    <source>
        <dbReference type="EMBL" id="EGZ26231.1"/>
    </source>
</evidence>
<feature type="region of interest" description="Disordered" evidence="1">
    <location>
        <begin position="219"/>
        <end position="282"/>
    </location>
</feature>
<feature type="compositionally biased region" description="Polar residues" evidence="1">
    <location>
        <begin position="51"/>
        <end position="71"/>
    </location>
</feature>
<dbReference type="Proteomes" id="UP000002640">
    <property type="component" value="Unassembled WGS sequence"/>
</dbReference>
<accession>G4YY63</accession>
<name>G4YY63_PHYSP</name>
<feature type="non-terminal residue" evidence="2">
    <location>
        <position position="1"/>
    </location>
</feature>
<dbReference type="KEGG" id="psoj:PHYSODRAFT_484616"/>
<dbReference type="InParanoid" id="G4YY63"/>
<dbReference type="OMA" id="VDECKIK"/>
<organism evidence="2 3">
    <name type="scientific">Phytophthora sojae (strain P6497)</name>
    <name type="common">Soybean stem and root rot agent</name>
    <name type="synonym">Phytophthora megasperma f. sp. glycines</name>
    <dbReference type="NCBI Taxonomy" id="1094619"/>
    <lineage>
        <taxon>Eukaryota</taxon>
        <taxon>Sar</taxon>
        <taxon>Stramenopiles</taxon>
        <taxon>Oomycota</taxon>
        <taxon>Peronosporomycetes</taxon>
        <taxon>Peronosporales</taxon>
        <taxon>Peronosporaceae</taxon>
        <taxon>Phytophthora</taxon>
    </lineage>
</organism>
<evidence type="ECO:0000256" key="1">
    <source>
        <dbReference type="SAM" id="MobiDB-lite"/>
    </source>
</evidence>
<protein>
    <submittedName>
        <fullName evidence="2">Uncharacterized protein</fullName>
    </submittedName>
</protein>